<protein>
    <submittedName>
        <fullName evidence="2">Uncharacterized protein</fullName>
    </submittedName>
</protein>
<keyword evidence="1" id="KW-0472">Membrane</keyword>
<organism evidence="2 3">
    <name type="scientific">Enterococcus devriesei</name>
    <dbReference type="NCBI Taxonomy" id="319970"/>
    <lineage>
        <taxon>Bacteria</taxon>
        <taxon>Bacillati</taxon>
        <taxon>Bacillota</taxon>
        <taxon>Bacilli</taxon>
        <taxon>Lactobacillales</taxon>
        <taxon>Enterococcaceae</taxon>
        <taxon>Enterococcus</taxon>
    </lineage>
</organism>
<dbReference type="OrthoDB" id="9907959at2"/>
<feature type="transmembrane region" description="Helical" evidence="1">
    <location>
        <begin position="6"/>
        <end position="24"/>
    </location>
</feature>
<dbReference type="AlphaFoldDB" id="A0A1L8SU11"/>
<feature type="transmembrane region" description="Helical" evidence="1">
    <location>
        <begin position="74"/>
        <end position="100"/>
    </location>
</feature>
<name>A0A1L8SU11_9ENTE</name>
<accession>A0A1L8SU11</accession>
<gene>
    <name evidence="2" type="ORF">RV00_GL002772</name>
</gene>
<keyword evidence="1" id="KW-0812">Transmembrane</keyword>
<evidence type="ECO:0000256" key="1">
    <source>
        <dbReference type="SAM" id="Phobius"/>
    </source>
</evidence>
<evidence type="ECO:0000313" key="2">
    <source>
        <dbReference type="EMBL" id="OJG35587.1"/>
    </source>
</evidence>
<dbReference type="EMBL" id="JXKM01000006">
    <property type="protein sequence ID" value="OJG35587.1"/>
    <property type="molecule type" value="Genomic_DNA"/>
</dbReference>
<comment type="caution">
    <text evidence="2">The sequence shown here is derived from an EMBL/GenBank/DDBJ whole genome shotgun (WGS) entry which is preliminary data.</text>
</comment>
<keyword evidence="1" id="KW-1133">Transmembrane helix</keyword>
<proteinExistence type="predicted"/>
<dbReference type="RefSeq" id="WP_071862550.1">
    <property type="nucleotide sequence ID" value="NZ_JBHLVS010000032.1"/>
</dbReference>
<dbReference type="Proteomes" id="UP000183700">
    <property type="component" value="Unassembled WGS sequence"/>
</dbReference>
<reference evidence="2 3" key="1">
    <citation type="submission" date="2014-12" db="EMBL/GenBank/DDBJ databases">
        <title>Draft genome sequences of 29 type strains of Enterococci.</title>
        <authorList>
            <person name="Zhong Z."/>
            <person name="Sun Z."/>
            <person name="Liu W."/>
            <person name="Zhang W."/>
            <person name="Zhang H."/>
        </authorList>
    </citation>
    <scope>NUCLEOTIDE SEQUENCE [LARGE SCALE GENOMIC DNA]</scope>
    <source>
        <strain evidence="2 3">DSM 22802</strain>
    </source>
</reference>
<keyword evidence="3" id="KW-1185">Reference proteome</keyword>
<feature type="transmembrane region" description="Helical" evidence="1">
    <location>
        <begin position="45"/>
        <end position="62"/>
    </location>
</feature>
<sequence>MEAKDLIDIIIKIVGTTIPGYLAYYCLYKLNIIHPNKNRNEENKIVLSTLALLNCFFGLMILNKNQDKNILGNVLIVFILFFLISIIVLPFVLPFIQSLLNSYLNFIRKKKGIGELDPLPIYKDVFHQEGTVRISVFTFSGKCVVSGKADSVPDDNQFDYFALKFTSNIENPEEWSETEVIALYQDAEKKKIGKFTTYIDLEKSLKFYILVED</sequence>
<evidence type="ECO:0000313" key="3">
    <source>
        <dbReference type="Proteomes" id="UP000183700"/>
    </source>
</evidence>